<dbReference type="AlphaFoldDB" id="A0A6A5KAH6"/>
<evidence type="ECO:0000313" key="3">
    <source>
        <dbReference type="Proteomes" id="UP000800040"/>
    </source>
</evidence>
<protein>
    <recommendedName>
        <fullName evidence="1">F-box domain-containing protein</fullName>
    </recommendedName>
</protein>
<reference evidence="2" key="1">
    <citation type="submission" date="2020-01" db="EMBL/GenBank/DDBJ databases">
        <authorList>
            <consortium name="DOE Joint Genome Institute"/>
            <person name="Haridas S."/>
            <person name="Albert R."/>
            <person name="Binder M."/>
            <person name="Bloem J."/>
            <person name="Labutti K."/>
            <person name="Salamov A."/>
            <person name="Andreopoulos B."/>
            <person name="Baker S.E."/>
            <person name="Barry K."/>
            <person name="Bills G."/>
            <person name="Bluhm B.H."/>
            <person name="Cannon C."/>
            <person name="Castanera R."/>
            <person name="Culley D.E."/>
            <person name="Daum C."/>
            <person name="Ezra D."/>
            <person name="Gonzalez J.B."/>
            <person name="Henrissat B."/>
            <person name="Kuo A."/>
            <person name="Liang C."/>
            <person name="Lipzen A."/>
            <person name="Lutzoni F."/>
            <person name="Magnuson J."/>
            <person name="Mondo S."/>
            <person name="Nolan M."/>
            <person name="Ohm R."/>
            <person name="Pangilinan J."/>
            <person name="Park H.-J."/>
            <person name="Ramirez L."/>
            <person name="Alfaro M."/>
            <person name="Sun H."/>
            <person name="Tritt A."/>
            <person name="Yoshinaga Y."/>
            <person name="Zwiers L.-H."/>
            <person name="Turgeon B.G."/>
            <person name="Goodwin S.B."/>
            <person name="Spatafora J.W."/>
            <person name="Crous P.W."/>
            <person name="Grigoriev I.V."/>
        </authorList>
    </citation>
    <scope>NUCLEOTIDE SEQUENCE</scope>
    <source>
        <strain evidence="2">P77</strain>
    </source>
</reference>
<evidence type="ECO:0000313" key="2">
    <source>
        <dbReference type="EMBL" id="KAF1831444.1"/>
    </source>
</evidence>
<name>A0A6A5KAH6_9PLEO</name>
<keyword evidence="3" id="KW-1185">Reference proteome</keyword>
<dbReference type="InterPro" id="IPR001810">
    <property type="entry name" value="F-box_dom"/>
</dbReference>
<dbReference type="EMBL" id="ML975363">
    <property type="protein sequence ID" value="KAF1831444.1"/>
    <property type="molecule type" value="Genomic_DNA"/>
</dbReference>
<dbReference type="Proteomes" id="UP000800040">
    <property type="component" value="Unassembled WGS sequence"/>
</dbReference>
<evidence type="ECO:0000259" key="1">
    <source>
        <dbReference type="PROSITE" id="PS50181"/>
    </source>
</evidence>
<dbReference type="OrthoDB" id="3939900at2759"/>
<organism evidence="2 3">
    <name type="scientific">Decorospora gaudefroyi</name>
    <dbReference type="NCBI Taxonomy" id="184978"/>
    <lineage>
        <taxon>Eukaryota</taxon>
        <taxon>Fungi</taxon>
        <taxon>Dikarya</taxon>
        <taxon>Ascomycota</taxon>
        <taxon>Pezizomycotina</taxon>
        <taxon>Dothideomycetes</taxon>
        <taxon>Pleosporomycetidae</taxon>
        <taxon>Pleosporales</taxon>
        <taxon>Pleosporineae</taxon>
        <taxon>Pleosporaceae</taxon>
        <taxon>Decorospora</taxon>
    </lineage>
</organism>
<dbReference type="PROSITE" id="PS50181">
    <property type="entry name" value="FBOX"/>
    <property type="match status" value="1"/>
</dbReference>
<gene>
    <name evidence="2" type="ORF">BDW02DRAFT_591120</name>
</gene>
<sequence length="158" mass="17363">MPSTAMSFINLPAELILEIHDHLPLDALLALKLTHPRLNEIVPLDSRRWQSKPSDCSHRAICTYLAPSIPRSSHMRCVLCKATYPVSMFKSSSSPACVPTTQADEAQQMDVVELPSRVCCWHALVVGTNGSVSWTRCVCTVERSKDEESVAASATAVR</sequence>
<accession>A0A6A5KAH6</accession>
<feature type="domain" description="F-box" evidence="1">
    <location>
        <begin position="5"/>
        <end position="52"/>
    </location>
</feature>
<proteinExistence type="predicted"/>